<dbReference type="GO" id="GO:0006915">
    <property type="term" value="P:apoptotic process"/>
    <property type="evidence" value="ECO:0007669"/>
    <property type="project" value="UniProtKB-KW"/>
</dbReference>
<feature type="domain" description="Caspase family p10" evidence="4">
    <location>
        <begin position="117"/>
        <end position="153"/>
    </location>
</feature>
<comment type="caution">
    <text evidence="6">The sequence shown here is derived from an EMBL/GenBank/DDBJ whole genome shotgun (WGS) entry which is preliminary data.</text>
</comment>
<comment type="similarity">
    <text evidence="1 3">Belongs to the peptidase C14A family.</text>
</comment>
<sequence length="218" mass="24981">VYFESIGFCVNVINDAKLKTIQETLRDYANGKHGTNIGCFLCFVLTHGNKNKLCANDTVYFYEELYTPFLPANCEFLNGKHKIFVINACQDDPEKGINYDPGNKYYTDAANLPIHTPEDDDFLVALSSVPGFTTMRSVIDGSFFIQCLFECLEANRREMVKDDFVSLLINTGRRMAVDVSRNYGRFSSLDPKKDKCDKKENQKQMPIFFTTLREHLFI</sequence>
<dbReference type="AlphaFoldDB" id="A0A443RX03"/>
<dbReference type="Proteomes" id="UP000288716">
    <property type="component" value="Unassembled WGS sequence"/>
</dbReference>
<protein>
    <submittedName>
        <fullName evidence="6">Caspase-1-like protein</fullName>
    </submittedName>
</protein>
<evidence type="ECO:0000256" key="3">
    <source>
        <dbReference type="RuleBase" id="RU003971"/>
    </source>
</evidence>
<feature type="non-terminal residue" evidence="6">
    <location>
        <position position="1"/>
    </location>
</feature>
<dbReference type="InterPro" id="IPR002138">
    <property type="entry name" value="Pept_C14_p10"/>
</dbReference>
<evidence type="ECO:0000313" key="7">
    <source>
        <dbReference type="Proteomes" id="UP000288716"/>
    </source>
</evidence>
<dbReference type="STRING" id="299467.A0A443RX03"/>
<dbReference type="InterPro" id="IPR001309">
    <property type="entry name" value="Pept_C14_p20"/>
</dbReference>
<name>A0A443RX03_9ACAR</name>
<feature type="domain" description="Caspase family p20" evidence="5">
    <location>
        <begin position="1"/>
        <end position="93"/>
    </location>
</feature>
<dbReference type="InterPro" id="IPR015917">
    <property type="entry name" value="Pept_C14A"/>
</dbReference>
<dbReference type="OrthoDB" id="6116485at2759"/>
<dbReference type="SMART" id="SM00115">
    <property type="entry name" value="CASc"/>
    <property type="match status" value="1"/>
</dbReference>
<dbReference type="PROSITE" id="PS50208">
    <property type="entry name" value="CASPASE_P20"/>
    <property type="match status" value="1"/>
</dbReference>
<dbReference type="VEuPathDB" id="VectorBase:LDEU012127"/>
<dbReference type="PRINTS" id="PR00376">
    <property type="entry name" value="IL1BCENZYME"/>
</dbReference>
<gene>
    <name evidence="6" type="ORF">B4U80_12193</name>
</gene>
<dbReference type="GO" id="GO:0005737">
    <property type="term" value="C:cytoplasm"/>
    <property type="evidence" value="ECO:0007669"/>
    <property type="project" value="UniProtKB-ARBA"/>
</dbReference>
<keyword evidence="2" id="KW-0053">Apoptosis</keyword>
<dbReference type="InterPro" id="IPR029030">
    <property type="entry name" value="Caspase-like_dom_sf"/>
</dbReference>
<dbReference type="EMBL" id="NCKV01021667">
    <property type="protein sequence ID" value="RWS19913.1"/>
    <property type="molecule type" value="Genomic_DNA"/>
</dbReference>
<proteinExistence type="inferred from homology"/>
<evidence type="ECO:0000256" key="1">
    <source>
        <dbReference type="ARBA" id="ARBA00010134"/>
    </source>
</evidence>
<dbReference type="GO" id="GO:0051604">
    <property type="term" value="P:protein maturation"/>
    <property type="evidence" value="ECO:0007669"/>
    <property type="project" value="UniProtKB-ARBA"/>
</dbReference>
<keyword evidence="7" id="KW-1185">Reference proteome</keyword>
<dbReference type="PANTHER" id="PTHR48169:SF7">
    <property type="entry name" value="CASPASE 10"/>
    <property type="match status" value="1"/>
</dbReference>
<evidence type="ECO:0000259" key="4">
    <source>
        <dbReference type="PROSITE" id="PS50207"/>
    </source>
</evidence>
<evidence type="ECO:0000259" key="5">
    <source>
        <dbReference type="PROSITE" id="PS50208"/>
    </source>
</evidence>
<reference evidence="6 7" key="1">
    <citation type="journal article" date="2018" name="Gigascience">
        <title>Genomes of trombidid mites reveal novel predicted allergens and laterally-transferred genes associated with secondary metabolism.</title>
        <authorList>
            <person name="Dong X."/>
            <person name="Chaisiri K."/>
            <person name="Xia D."/>
            <person name="Armstrong S.D."/>
            <person name="Fang Y."/>
            <person name="Donnelly M.J."/>
            <person name="Kadowaki T."/>
            <person name="McGarry J.W."/>
            <person name="Darby A.C."/>
            <person name="Makepeace B.L."/>
        </authorList>
    </citation>
    <scope>NUCLEOTIDE SEQUENCE [LARGE SCALE GENOMIC DNA]</scope>
    <source>
        <strain evidence="6">UoL-UT</strain>
    </source>
</reference>
<evidence type="ECO:0000256" key="2">
    <source>
        <dbReference type="ARBA" id="ARBA00022703"/>
    </source>
</evidence>
<accession>A0A443RX03</accession>
<dbReference type="GO" id="GO:0043067">
    <property type="term" value="P:regulation of programmed cell death"/>
    <property type="evidence" value="ECO:0007669"/>
    <property type="project" value="UniProtKB-ARBA"/>
</dbReference>
<organism evidence="6 7">
    <name type="scientific">Leptotrombidium deliense</name>
    <dbReference type="NCBI Taxonomy" id="299467"/>
    <lineage>
        <taxon>Eukaryota</taxon>
        <taxon>Metazoa</taxon>
        <taxon>Ecdysozoa</taxon>
        <taxon>Arthropoda</taxon>
        <taxon>Chelicerata</taxon>
        <taxon>Arachnida</taxon>
        <taxon>Acari</taxon>
        <taxon>Acariformes</taxon>
        <taxon>Trombidiformes</taxon>
        <taxon>Prostigmata</taxon>
        <taxon>Anystina</taxon>
        <taxon>Parasitengona</taxon>
        <taxon>Trombiculoidea</taxon>
        <taxon>Trombiculidae</taxon>
        <taxon>Leptotrombidium</taxon>
    </lineage>
</organism>
<dbReference type="PROSITE" id="PS50207">
    <property type="entry name" value="CASPASE_P10"/>
    <property type="match status" value="1"/>
</dbReference>
<dbReference type="SUPFAM" id="SSF52129">
    <property type="entry name" value="Caspase-like"/>
    <property type="match status" value="1"/>
</dbReference>
<dbReference type="Pfam" id="PF00656">
    <property type="entry name" value="Peptidase_C14"/>
    <property type="match status" value="1"/>
</dbReference>
<dbReference type="Gene3D" id="3.40.50.1460">
    <property type="match status" value="1"/>
</dbReference>
<dbReference type="GO" id="GO:0004197">
    <property type="term" value="F:cysteine-type endopeptidase activity"/>
    <property type="evidence" value="ECO:0007669"/>
    <property type="project" value="InterPro"/>
</dbReference>
<dbReference type="PANTHER" id="PTHR48169">
    <property type="entry name" value="DED DOMAIN-CONTAINING PROTEIN"/>
    <property type="match status" value="1"/>
</dbReference>
<dbReference type="Gene3D" id="3.30.70.1470">
    <property type="entry name" value="Caspase-like"/>
    <property type="match status" value="1"/>
</dbReference>
<evidence type="ECO:0000313" key="6">
    <source>
        <dbReference type="EMBL" id="RWS19913.1"/>
    </source>
</evidence>
<dbReference type="InterPro" id="IPR011600">
    <property type="entry name" value="Pept_C14_caspase"/>
</dbReference>
<dbReference type="GO" id="GO:0006508">
    <property type="term" value="P:proteolysis"/>
    <property type="evidence" value="ECO:0007669"/>
    <property type="project" value="InterPro"/>
</dbReference>